<comment type="similarity">
    <text evidence="2 10">Belongs to the mitochondrial carrier (TC 2.A.29) family.</text>
</comment>
<dbReference type="PANTHER" id="PTHR45624">
    <property type="entry name" value="MITOCHONDRIAL BASIC AMINO ACIDS TRANSPORTER-RELATED"/>
    <property type="match status" value="1"/>
</dbReference>
<dbReference type="OrthoDB" id="193856at2759"/>
<dbReference type="Pfam" id="PF00153">
    <property type="entry name" value="Mito_carr"/>
    <property type="match status" value="2"/>
</dbReference>
<dbReference type="InterPro" id="IPR050567">
    <property type="entry name" value="Mitochondrial_Carrier"/>
</dbReference>
<feature type="repeat" description="Solcar" evidence="9">
    <location>
        <begin position="247"/>
        <end position="336"/>
    </location>
</feature>
<proteinExistence type="inferred from homology"/>
<keyword evidence="6" id="KW-1133">Transmembrane helix</keyword>
<dbReference type="GO" id="GO:0031966">
    <property type="term" value="C:mitochondrial membrane"/>
    <property type="evidence" value="ECO:0007669"/>
    <property type="project" value="UniProtKB-SubCell"/>
</dbReference>
<keyword evidence="8 9" id="KW-0472">Membrane</keyword>
<keyword evidence="13" id="KW-1185">Reference proteome</keyword>
<dbReference type="Gene3D" id="1.50.40.10">
    <property type="entry name" value="Mitochondrial carrier domain"/>
    <property type="match status" value="2"/>
</dbReference>
<evidence type="ECO:0000256" key="4">
    <source>
        <dbReference type="ARBA" id="ARBA00022692"/>
    </source>
</evidence>
<accession>A0A9D4U3N4</accession>
<dbReference type="InterPro" id="IPR018108">
    <property type="entry name" value="MCP_transmembrane"/>
</dbReference>
<keyword evidence="4 9" id="KW-0812">Transmembrane</keyword>
<evidence type="ECO:0000256" key="8">
    <source>
        <dbReference type="ARBA" id="ARBA00023136"/>
    </source>
</evidence>
<evidence type="ECO:0000256" key="10">
    <source>
        <dbReference type="RuleBase" id="RU000488"/>
    </source>
</evidence>
<dbReference type="PANTHER" id="PTHR45624:SF10">
    <property type="entry name" value="SLC (SOLUTE CARRIER) HOMOLOG"/>
    <property type="match status" value="1"/>
</dbReference>
<evidence type="ECO:0000256" key="3">
    <source>
        <dbReference type="ARBA" id="ARBA00022448"/>
    </source>
</evidence>
<dbReference type="PROSITE" id="PS50920">
    <property type="entry name" value="SOLCAR"/>
    <property type="match status" value="2"/>
</dbReference>
<organism evidence="12 13">
    <name type="scientific">Adiantum capillus-veneris</name>
    <name type="common">Maidenhair fern</name>
    <dbReference type="NCBI Taxonomy" id="13818"/>
    <lineage>
        <taxon>Eukaryota</taxon>
        <taxon>Viridiplantae</taxon>
        <taxon>Streptophyta</taxon>
        <taxon>Embryophyta</taxon>
        <taxon>Tracheophyta</taxon>
        <taxon>Polypodiopsida</taxon>
        <taxon>Polypodiidae</taxon>
        <taxon>Polypodiales</taxon>
        <taxon>Pteridineae</taxon>
        <taxon>Pteridaceae</taxon>
        <taxon>Vittarioideae</taxon>
        <taxon>Adiantum</taxon>
    </lineage>
</organism>
<evidence type="ECO:0000256" key="2">
    <source>
        <dbReference type="ARBA" id="ARBA00006375"/>
    </source>
</evidence>
<dbReference type="GO" id="GO:0022857">
    <property type="term" value="F:transmembrane transporter activity"/>
    <property type="evidence" value="ECO:0007669"/>
    <property type="project" value="TreeGrafter"/>
</dbReference>
<feature type="region of interest" description="Disordered" evidence="11">
    <location>
        <begin position="1"/>
        <end position="55"/>
    </location>
</feature>
<dbReference type="InterPro" id="IPR023395">
    <property type="entry name" value="MCP_dom_sf"/>
</dbReference>
<dbReference type="AlphaFoldDB" id="A0A9D4U3N4"/>
<dbReference type="Proteomes" id="UP000886520">
    <property type="component" value="Chromosome 24"/>
</dbReference>
<evidence type="ECO:0000256" key="9">
    <source>
        <dbReference type="PROSITE-ProRule" id="PRU00282"/>
    </source>
</evidence>
<name>A0A9D4U3N4_ADICA</name>
<keyword evidence="5" id="KW-0677">Repeat</keyword>
<comment type="caution">
    <text evidence="12">The sequence shown here is derived from an EMBL/GenBank/DDBJ whole genome shotgun (WGS) entry which is preliminary data.</text>
</comment>
<reference evidence="12" key="1">
    <citation type="submission" date="2021-01" db="EMBL/GenBank/DDBJ databases">
        <title>Adiantum capillus-veneris genome.</title>
        <authorList>
            <person name="Fang Y."/>
            <person name="Liao Q."/>
        </authorList>
    </citation>
    <scope>NUCLEOTIDE SEQUENCE</scope>
    <source>
        <strain evidence="12">H3</strain>
        <tissue evidence="12">Leaf</tissue>
    </source>
</reference>
<comment type="subcellular location">
    <subcellularLocation>
        <location evidence="1">Mitochondrion membrane</location>
        <topology evidence="1">Multi-pass membrane protein</topology>
    </subcellularLocation>
</comment>
<evidence type="ECO:0000256" key="7">
    <source>
        <dbReference type="ARBA" id="ARBA00023128"/>
    </source>
</evidence>
<feature type="repeat" description="Solcar" evidence="9">
    <location>
        <begin position="103"/>
        <end position="186"/>
    </location>
</feature>
<evidence type="ECO:0000256" key="11">
    <source>
        <dbReference type="SAM" id="MobiDB-lite"/>
    </source>
</evidence>
<protein>
    <submittedName>
        <fullName evidence="12">Uncharacterized protein</fullName>
    </submittedName>
</protein>
<dbReference type="SUPFAM" id="SSF103506">
    <property type="entry name" value="Mitochondrial carrier"/>
    <property type="match status" value="2"/>
</dbReference>
<keyword evidence="3 10" id="KW-0813">Transport</keyword>
<gene>
    <name evidence="12" type="ORF">GOP47_0024798</name>
</gene>
<dbReference type="EMBL" id="JABFUD020000024">
    <property type="protein sequence ID" value="KAI5060378.1"/>
    <property type="molecule type" value="Genomic_DNA"/>
</dbReference>
<evidence type="ECO:0000313" key="12">
    <source>
        <dbReference type="EMBL" id="KAI5060378.1"/>
    </source>
</evidence>
<evidence type="ECO:0000313" key="13">
    <source>
        <dbReference type="Proteomes" id="UP000886520"/>
    </source>
</evidence>
<evidence type="ECO:0000256" key="1">
    <source>
        <dbReference type="ARBA" id="ARBA00004225"/>
    </source>
</evidence>
<evidence type="ECO:0000256" key="5">
    <source>
        <dbReference type="ARBA" id="ARBA00022737"/>
    </source>
</evidence>
<keyword evidence="7" id="KW-0496">Mitochondrion</keyword>
<evidence type="ECO:0000256" key="6">
    <source>
        <dbReference type="ARBA" id="ARBA00022989"/>
    </source>
</evidence>
<sequence length="357" mass="38227">MEERKEAPQMGEQAQENVARSLHGLTHSGGAKAAKQTCAVAKGKEGGASQGDSKFPFEGSDLKGALPSSKVGVANSFDSANTVTLSRFHLTGIMEFWPEFLASSGGKEFVAGGLGGMAGVMAGHPLDTLRIHLQQPKTPGSVFSVVRQIYSRGGPLAFYKGMEAPLATVAIQNAVTFQAYAHFLRALSGGKEDPPSYGKAAIIFFNNNAICKGDWASHCGKINFKDRSSYEYTRELLHPGCRKSHQESPLTMLTAGGIAGVASWVSCYPLDVVKSRLQAQGVPGIPIKYKGIVDCFRKSVQEEGFRVLWRGLGTAVARAYIVNGAIFTVYEASLRSMPKENKNPAQLLGAYNKNSTS</sequence>